<dbReference type="AlphaFoldDB" id="A0A8J3IY92"/>
<dbReference type="Proteomes" id="UP000612808">
    <property type="component" value="Unassembled WGS sequence"/>
</dbReference>
<accession>A0A8J3IY92</accession>
<reference evidence="2" key="1">
    <citation type="submission" date="2021-01" db="EMBL/GenBank/DDBJ databases">
        <title>Whole genome shotgun sequence of Actinocatenispora rupis NBRC 107355.</title>
        <authorList>
            <person name="Komaki H."/>
            <person name="Tamura T."/>
        </authorList>
    </citation>
    <scope>NUCLEOTIDE SEQUENCE</scope>
    <source>
        <strain evidence="2">NBRC 107355</strain>
    </source>
</reference>
<feature type="compositionally biased region" description="Basic and acidic residues" evidence="1">
    <location>
        <begin position="140"/>
        <end position="150"/>
    </location>
</feature>
<sequence>MSTDPTVNVVTFRLRSIDGPVVVEGAAQAPDAVRKAWWKVILEHRPRAQDVVAVHSVWQPSPEDASFMQRTFVNATVGHDHDRPEADRWDEAFERARATPAGRPADDRPDPVPSATPFDGDSGSPFSRRTRTAPAGGTPFDDRSADERSGGRSAAPVGGVLGGTDAPSTPSLGGRPRRTDPDWPFLYEDQAAWIRQRMAAALAERGVRTTQRGPVLLVNGTETVLPMDNLARMCNQAPESEWERIVDNHAAMTATVGDETAPRPDESAGRPVLRLMSDDGLPEEFAVGHARPVGDGLVETIALDLPDRVRILNDDDVAGADLSALLATARANLLTEPVEYQRFVDEGAVLHRVYGDSMFVASKALVLPELMREVAQLAPPAGGVLLALPSRHELLFHPVVDQTVIPALNELTRYARGLFEQSPGPLTPHVYWWDRGELTPLTNDVDSGGQEITIVIPPRFGEVLNRICG</sequence>
<gene>
    <name evidence="2" type="ORF">Aru02nite_18840</name>
</gene>
<evidence type="ECO:0000256" key="1">
    <source>
        <dbReference type="SAM" id="MobiDB-lite"/>
    </source>
</evidence>
<comment type="caution">
    <text evidence="2">The sequence shown here is derived from an EMBL/GenBank/DDBJ whole genome shotgun (WGS) entry which is preliminary data.</text>
</comment>
<keyword evidence="3" id="KW-1185">Reference proteome</keyword>
<proteinExistence type="predicted"/>
<organism evidence="2 3">
    <name type="scientific">Actinocatenispora rupis</name>
    <dbReference type="NCBI Taxonomy" id="519421"/>
    <lineage>
        <taxon>Bacteria</taxon>
        <taxon>Bacillati</taxon>
        <taxon>Actinomycetota</taxon>
        <taxon>Actinomycetes</taxon>
        <taxon>Micromonosporales</taxon>
        <taxon>Micromonosporaceae</taxon>
        <taxon>Actinocatenispora</taxon>
    </lineage>
</organism>
<dbReference type="EMBL" id="BOMB01000010">
    <property type="protein sequence ID" value="GID10995.1"/>
    <property type="molecule type" value="Genomic_DNA"/>
</dbReference>
<feature type="region of interest" description="Disordered" evidence="1">
    <location>
        <begin position="98"/>
        <end position="183"/>
    </location>
</feature>
<evidence type="ECO:0000313" key="3">
    <source>
        <dbReference type="Proteomes" id="UP000612808"/>
    </source>
</evidence>
<dbReference type="RefSeq" id="WP_203656679.1">
    <property type="nucleotide sequence ID" value="NZ_BAAAZM010000004.1"/>
</dbReference>
<evidence type="ECO:0000313" key="2">
    <source>
        <dbReference type="EMBL" id="GID10995.1"/>
    </source>
</evidence>
<protein>
    <submittedName>
        <fullName evidence="2">Uncharacterized protein</fullName>
    </submittedName>
</protein>
<name>A0A8J3IY92_9ACTN</name>